<gene>
    <name evidence="3" type="ORF">QBC33DRAFT_99624</name>
</gene>
<keyword evidence="2" id="KW-0812">Transmembrane</keyword>
<keyword evidence="2" id="KW-1133">Transmembrane helix</keyword>
<feature type="region of interest" description="Disordered" evidence="1">
    <location>
        <begin position="551"/>
        <end position="576"/>
    </location>
</feature>
<dbReference type="RefSeq" id="XP_060282642.1">
    <property type="nucleotide sequence ID" value="XM_060433227.1"/>
</dbReference>
<evidence type="ECO:0008006" key="5">
    <source>
        <dbReference type="Google" id="ProtNLM"/>
    </source>
</evidence>
<dbReference type="Proteomes" id="UP001244011">
    <property type="component" value="Unassembled WGS sequence"/>
</dbReference>
<feature type="region of interest" description="Disordered" evidence="1">
    <location>
        <begin position="514"/>
        <end position="538"/>
    </location>
</feature>
<evidence type="ECO:0000256" key="2">
    <source>
        <dbReference type="SAM" id="Phobius"/>
    </source>
</evidence>
<sequence length="576" mass="63312">MATRPRSVGRTFTAPWRAEPARIIPNSTLFFGSQIGGKSVINYSYTDMPWKLLAFDVYYFFTFAWAIPFILLPITPSDSGELDELSFTHQNIFCIAIHFILCVLQLAFLLSLPFAVLFPLWTVALGIALFTLVNYGLCTFLNGKETEYHSDPQYAPELPEHDHEQWIFINGVAVGQHWMKNNLNRLALTFKRPVLGIHNKTNGIFLDIVECLVQRSLGYATSDVRVCYSIIKEKLYNPKYSKVIFILHSQGGIEGSLILDWLLQELPQDLLCKLEVYTFGNAANHFNNPHRYVGAQAQAMRNPALASVDASHTADGNGHASSRPPTPTSPPPEGSDGDNSAAAAAGPAPAPVRDQPSHFALRSETSSTNPASVSYRAIGHIEHYAHTTDFVALWGVLHFATSARGSPILPRFIGRVFARTSARGGHQLCQHYLDGMFPLARDPATGLPARDERAGGYVGCADGEGENEFMESEVVVGAEGSELDMAREAMELSWLGTGPDVEVEVEVEVEVHAGGGSPVEPRGRYRSRACRGKPPGAKMKVKDLSRLWQYRNGKSPGEKPPLLATDPDGFVRNATM</sequence>
<evidence type="ECO:0000256" key="1">
    <source>
        <dbReference type="SAM" id="MobiDB-lite"/>
    </source>
</evidence>
<reference evidence="3" key="1">
    <citation type="submission" date="2023-06" db="EMBL/GenBank/DDBJ databases">
        <title>Genome-scale phylogeny and comparative genomics of the fungal order Sordariales.</title>
        <authorList>
            <consortium name="Lawrence Berkeley National Laboratory"/>
            <person name="Hensen N."/>
            <person name="Bonometti L."/>
            <person name="Westerberg I."/>
            <person name="Brannstrom I.O."/>
            <person name="Guillou S."/>
            <person name="Cros-Aarteil S."/>
            <person name="Calhoun S."/>
            <person name="Haridas S."/>
            <person name="Kuo A."/>
            <person name="Mondo S."/>
            <person name="Pangilinan J."/>
            <person name="Riley R."/>
            <person name="Labutti K."/>
            <person name="Andreopoulos B."/>
            <person name="Lipzen A."/>
            <person name="Chen C."/>
            <person name="Yanf M."/>
            <person name="Daum C."/>
            <person name="Ng V."/>
            <person name="Clum A."/>
            <person name="Steindorff A."/>
            <person name="Ohm R."/>
            <person name="Martin F."/>
            <person name="Silar P."/>
            <person name="Natvig D."/>
            <person name="Lalanne C."/>
            <person name="Gautier V."/>
            <person name="Ament-Velasquez S.L."/>
            <person name="Kruys A."/>
            <person name="Hutchinson M.I."/>
            <person name="Powell A.J."/>
            <person name="Barry K."/>
            <person name="Miller A.N."/>
            <person name="Grigoriev I.V."/>
            <person name="Debuchy R."/>
            <person name="Gladieux P."/>
            <person name="Thoren M.H."/>
            <person name="Johannesson H."/>
        </authorList>
    </citation>
    <scope>NUCLEOTIDE SEQUENCE</scope>
    <source>
        <strain evidence="3">8032-3</strain>
    </source>
</reference>
<dbReference type="AlphaFoldDB" id="A0AAJ0C0D9"/>
<accession>A0AAJ0C0D9</accession>
<feature type="transmembrane region" description="Helical" evidence="2">
    <location>
        <begin position="57"/>
        <end position="75"/>
    </location>
</feature>
<dbReference type="GeneID" id="85316414"/>
<dbReference type="EMBL" id="MU839011">
    <property type="protein sequence ID" value="KAK1766429.1"/>
    <property type="molecule type" value="Genomic_DNA"/>
</dbReference>
<feature type="compositionally biased region" description="Pro residues" evidence="1">
    <location>
        <begin position="324"/>
        <end position="333"/>
    </location>
</feature>
<dbReference type="PANTHER" id="PTHR42044">
    <property type="entry name" value="DUF676 DOMAIN-CONTAINING PROTEIN-RELATED"/>
    <property type="match status" value="1"/>
</dbReference>
<protein>
    <recommendedName>
        <fullName evidence="5">DUF676 domain-containing protein</fullName>
    </recommendedName>
</protein>
<organism evidence="3 4">
    <name type="scientific">Phialemonium atrogriseum</name>
    <dbReference type="NCBI Taxonomy" id="1093897"/>
    <lineage>
        <taxon>Eukaryota</taxon>
        <taxon>Fungi</taxon>
        <taxon>Dikarya</taxon>
        <taxon>Ascomycota</taxon>
        <taxon>Pezizomycotina</taxon>
        <taxon>Sordariomycetes</taxon>
        <taxon>Sordariomycetidae</taxon>
        <taxon>Cephalothecales</taxon>
        <taxon>Cephalothecaceae</taxon>
        <taxon>Phialemonium</taxon>
    </lineage>
</organism>
<feature type="transmembrane region" description="Helical" evidence="2">
    <location>
        <begin position="87"/>
        <end position="109"/>
    </location>
</feature>
<feature type="region of interest" description="Disordered" evidence="1">
    <location>
        <begin position="304"/>
        <end position="355"/>
    </location>
</feature>
<keyword evidence="2" id="KW-0472">Membrane</keyword>
<feature type="transmembrane region" description="Helical" evidence="2">
    <location>
        <begin position="116"/>
        <end position="137"/>
    </location>
</feature>
<keyword evidence="4" id="KW-1185">Reference proteome</keyword>
<evidence type="ECO:0000313" key="4">
    <source>
        <dbReference type="Proteomes" id="UP001244011"/>
    </source>
</evidence>
<dbReference type="PANTHER" id="PTHR42044:SF1">
    <property type="entry name" value="DUF676 DOMAIN-CONTAINING PROTEIN"/>
    <property type="match status" value="1"/>
</dbReference>
<comment type="caution">
    <text evidence="3">The sequence shown here is derived from an EMBL/GenBank/DDBJ whole genome shotgun (WGS) entry which is preliminary data.</text>
</comment>
<proteinExistence type="predicted"/>
<name>A0AAJ0C0D9_9PEZI</name>
<evidence type="ECO:0000313" key="3">
    <source>
        <dbReference type="EMBL" id="KAK1766429.1"/>
    </source>
</evidence>